<evidence type="ECO:0000256" key="1">
    <source>
        <dbReference type="ARBA" id="ARBA00010587"/>
    </source>
</evidence>
<dbReference type="Gene3D" id="1.20.120.50">
    <property type="entry name" value="Hemerythrin-like"/>
    <property type="match status" value="1"/>
</dbReference>
<dbReference type="VEuPathDB" id="TriTrypDB:BSAL_29330"/>
<accession>A0A0S4JHD1</accession>
<protein>
    <submittedName>
        <fullName evidence="4">Hemerythrin-like metal-binding protein, putative</fullName>
    </submittedName>
</protein>
<dbReference type="GO" id="GO:0046872">
    <property type="term" value="F:metal ion binding"/>
    <property type="evidence" value="ECO:0007669"/>
    <property type="project" value="UniProtKB-KW"/>
</dbReference>
<dbReference type="InterPro" id="IPR012827">
    <property type="entry name" value="Hemerythrin_metal-bd"/>
</dbReference>
<sequence>MLGAASPNATGAQQPNVIEADLLSFIEWDPERFGIGVKSIDEQHKILITLTNGLTKVYIAAAYPKLSVSMDTLGVASPMNTSNVNAASLISNTNRAPSSRGVMKSAVIQAKALAAIREADAETSLLLDPVLGHKEFPVVGFRQFDPLLQAASNVELNKVVEDLVTYTCKFLLAEDHMLETYAYPDRALQQQDHELFVNEVSFLFKLVEENNAQLSDIRRMLVFLRLWLSGHIPRDRKYAPMLIEKGVGS</sequence>
<proteinExistence type="inferred from homology"/>
<keyword evidence="5" id="KW-1185">Reference proteome</keyword>
<dbReference type="SUPFAM" id="SSF47188">
    <property type="entry name" value="Hemerythrin-like"/>
    <property type="match status" value="1"/>
</dbReference>
<evidence type="ECO:0000256" key="3">
    <source>
        <dbReference type="ARBA" id="ARBA00023004"/>
    </source>
</evidence>
<name>A0A0S4JHD1_BODSA</name>
<dbReference type="Proteomes" id="UP000051952">
    <property type="component" value="Unassembled WGS sequence"/>
</dbReference>
<dbReference type="InterPro" id="IPR035938">
    <property type="entry name" value="Hemerythrin-like_sf"/>
</dbReference>
<keyword evidence="2" id="KW-0479">Metal-binding</keyword>
<reference evidence="5" key="1">
    <citation type="submission" date="2015-09" db="EMBL/GenBank/DDBJ databases">
        <authorList>
            <consortium name="Pathogen Informatics"/>
        </authorList>
    </citation>
    <scope>NUCLEOTIDE SEQUENCE [LARGE SCALE GENOMIC DNA]</scope>
    <source>
        <strain evidence="5">Lake Konstanz</strain>
    </source>
</reference>
<organism evidence="4 5">
    <name type="scientific">Bodo saltans</name>
    <name type="common">Flagellated protozoan</name>
    <dbReference type="NCBI Taxonomy" id="75058"/>
    <lineage>
        <taxon>Eukaryota</taxon>
        <taxon>Discoba</taxon>
        <taxon>Euglenozoa</taxon>
        <taxon>Kinetoplastea</taxon>
        <taxon>Metakinetoplastina</taxon>
        <taxon>Eubodonida</taxon>
        <taxon>Bodonidae</taxon>
        <taxon>Bodo</taxon>
    </lineage>
</organism>
<evidence type="ECO:0000313" key="4">
    <source>
        <dbReference type="EMBL" id="CUG90929.1"/>
    </source>
</evidence>
<dbReference type="AlphaFoldDB" id="A0A0S4JHD1"/>
<evidence type="ECO:0000256" key="2">
    <source>
        <dbReference type="ARBA" id="ARBA00022723"/>
    </source>
</evidence>
<dbReference type="EMBL" id="CYKH01001877">
    <property type="protein sequence ID" value="CUG90929.1"/>
    <property type="molecule type" value="Genomic_DNA"/>
</dbReference>
<comment type="similarity">
    <text evidence="1">Belongs to the hemerythrin family.</text>
</comment>
<gene>
    <name evidence="4" type="ORF">BSAL_29330</name>
</gene>
<evidence type="ECO:0000313" key="5">
    <source>
        <dbReference type="Proteomes" id="UP000051952"/>
    </source>
</evidence>
<keyword evidence="3" id="KW-0408">Iron</keyword>
<dbReference type="CDD" id="cd12107">
    <property type="entry name" value="Hemerythrin"/>
    <property type="match status" value="1"/>
</dbReference>